<dbReference type="EMBL" id="JACBZX010000001">
    <property type="protein sequence ID" value="NYG36027.1"/>
    <property type="molecule type" value="Genomic_DNA"/>
</dbReference>
<dbReference type="GO" id="GO:0032259">
    <property type="term" value="P:methylation"/>
    <property type="evidence" value="ECO:0007669"/>
    <property type="project" value="UniProtKB-KW"/>
</dbReference>
<keyword evidence="3" id="KW-1185">Reference proteome</keyword>
<name>A0A852X0K2_9MICO</name>
<feature type="region of interest" description="Disordered" evidence="1">
    <location>
        <begin position="308"/>
        <end position="337"/>
    </location>
</feature>
<evidence type="ECO:0000313" key="3">
    <source>
        <dbReference type="Proteomes" id="UP000592181"/>
    </source>
</evidence>
<dbReference type="AlphaFoldDB" id="A0A852X0K2"/>
<gene>
    <name evidence="2" type="ORF">BJY28_000496</name>
</gene>
<feature type="compositionally biased region" description="Polar residues" evidence="1">
    <location>
        <begin position="323"/>
        <end position="332"/>
    </location>
</feature>
<keyword evidence="2" id="KW-0489">Methyltransferase</keyword>
<dbReference type="CDD" id="cd02440">
    <property type="entry name" value="AdoMet_MTases"/>
    <property type="match status" value="1"/>
</dbReference>
<dbReference type="Proteomes" id="UP000592181">
    <property type="component" value="Unassembled WGS sequence"/>
</dbReference>
<organism evidence="2 3">
    <name type="scientific">Janibacter alkaliphilus</name>
    <dbReference type="NCBI Taxonomy" id="1069963"/>
    <lineage>
        <taxon>Bacteria</taxon>
        <taxon>Bacillati</taxon>
        <taxon>Actinomycetota</taxon>
        <taxon>Actinomycetes</taxon>
        <taxon>Micrococcales</taxon>
        <taxon>Intrasporangiaceae</taxon>
        <taxon>Janibacter</taxon>
    </lineage>
</organism>
<evidence type="ECO:0000256" key="1">
    <source>
        <dbReference type="SAM" id="MobiDB-lite"/>
    </source>
</evidence>
<evidence type="ECO:0000313" key="2">
    <source>
        <dbReference type="EMBL" id="NYG36027.1"/>
    </source>
</evidence>
<dbReference type="InterPro" id="IPR029063">
    <property type="entry name" value="SAM-dependent_MTases_sf"/>
</dbReference>
<dbReference type="GO" id="GO:0008168">
    <property type="term" value="F:methyltransferase activity"/>
    <property type="evidence" value="ECO:0007669"/>
    <property type="project" value="UniProtKB-KW"/>
</dbReference>
<dbReference type="Gene3D" id="3.40.50.150">
    <property type="entry name" value="Vaccinia Virus protein VP39"/>
    <property type="match status" value="1"/>
</dbReference>
<dbReference type="SUPFAM" id="SSF53335">
    <property type="entry name" value="S-adenosyl-L-methionine-dependent methyltransferases"/>
    <property type="match status" value="1"/>
</dbReference>
<proteinExistence type="predicted"/>
<dbReference type="RefSeq" id="WP_179461595.1">
    <property type="nucleotide sequence ID" value="NZ_JACBZX010000001.1"/>
</dbReference>
<sequence>MPETSTTLPPLRESSDPLERALVRAAWHEIHVMENVREAPAQKLYQKRWEAVRDQAHELFTPHEGSQDMLSPHMRRLYESPANVTRFRRTVQYLEPGDRVLEIGIGKGYLATTILTEGQLDGYLGLDLVQSNADATKKMLAANGVGANADARVGDLYDLTRADAEAIDASFVICCEVLEHVPDPEQGLKVLADALPDGAELLFSTPLLGRLEGVWGHTAMFGVERIRRMLRGAGLVAHHVEALHNTWVSVLASKSEEPSSRTRALVSHDLDIMDGIDVPAERPQAVRNAAPAQLERTRSVWARRMDQTLHGGDGQPLPAADARTSQTGSAQPNAGPLRITATPTAGAEGAPYIGVAFPTPTDTPPRGVRLELQAPDLDQFQRLYVELRKDREVIARWTWVPSERRPKAQNPTFMLTDGTKGGFFRRSPSYKGDFADADTVEVFARVQDGSDAELTISRFGWVV</sequence>
<comment type="caution">
    <text evidence="2">The sequence shown here is derived from an EMBL/GenBank/DDBJ whole genome shotgun (WGS) entry which is preliminary data.</text>
</comment>
<dbReference type="Pfam" id="PF13489">
    <property type="entry name" value="Methyltransf_23"/>
    <property type="match status" value="1"/>
</dbReference>
<reference evidence="2 3" key="1">
    <citation type="submission" date="2020-07" db="EMBL/GenBank/DDBJ databases">
        <title>Sequencing the genomes of 1000 actinobacteria strains.</title>
        <authorList>
            <person name="Klenk H.-P."/>
        </authorList>
    </citation>
    <scope>NUCLEOTIDE SEQUENCE [LARGE SCALE GENOMIC DNA]</scope>
    <source>
        <strain evidence="2 3">DSM 24723</strain>
    </source>
</reference>
<keyword evidence="2" id="KW-0808">Transferase</keyword>
<protein>
    <submittedName>
        <fullName evidence="2">2-polyprenyl-3-methyl-5-hydroxy-6-metoxy-1, 4-benzoquinol methylase</fullName>
    </submittedName>
</protein>
<accession>A0A852X0K2</accession>